<dbReference type="PANTHER" id="PTHR47237">
    <property type="entry name" value="SLL0310 PROTEIN"/>
    <property type="match status" value="1"/>
</dbReference>
<dbReference type="InterPro" id="IPR041496">
    <property type="entry name" value="YitH/HolE_GNAT"/>
</dbReference>
<dbReference type="InterPro" id="IPR000182">
    <property type="entry name" value="GNAT_dom"/>
</dbReference>
<reference evidence="2" key="2">
    <citation type="submission" date="2020-09" db="EMBL/GenBank/DDBJ databases">
        <authorList>
            <person name="Sun Q."/>
            <person name="Ohkuma M."/>
        </authorList>
    </citation>
    <scope>NUCLEOTIDE SEQUENCE</scope>
    <source>
        <strain evidence="2">JCM 4637</strain>
    </source>
</reference>
<gene>
    <name evidence="2" type="ORF">GCM10010334_03760</name>
</gene>
<feature type="domain" description="N-acetyltransferase" evidence="1">
    <location>
        <begin position="8"/>
        <end position="150"/>
    </location>
</feature>
<dbReference type="PROSITE" id="PS51186">
    <property type="entry name" value="GNAT"/>
    <property type="match status" value="1"/>
</dbReference>
<proteinExistence type="predicted"/>
<dbReference type="Gene3D" id="3.40.630.90">
    <property type="match status" value="1"/>
</dbReference>
<dbReference type="AlphaFoldDB" id="A0A918WSF5"/>
<evidence type="ECO:0000259" key="1">
    <source>
        <dbReference type="PROSITE" id="PS51186"/>
    </source>
</evidence>
<dbReference type="EMBL" id="BMVC01000001">
    <property type="protein sequence ID" value="GHC78461.1"/>
    <property type="molecule type" value="Genomic_DNA"/>
</dbReference>
<dbReference type="Pfam" id="PF18014">
    <property type="entry name" value="Acetyltransf_18"/>
    <property type="match status" value="1"/>
</dbReference>
<evidence type="ECO:0000313" key="2">
    <source>
        <dbReference type="EMBL" id="GHC78461.1"/>
    </source>
</evidence>
<evidence type="ECO:0000313" key="3">
    <source>
        <dbReference type="Proteomes" id="UP000638353"/>
    </source>
</evidence>
<dbReference type="InterPro" id="IPR016181">
    <property type="entry name" value="Acyl_CoA_acyltransferase"/>
</dbReference>
<organism evidence="2 3">
    <name type="scientific">Streptomyces finlayi</name>
    <dbReference type="NCBI Taxonomy" id="67296"/>
    <lineage>
        <taxon>Bacteria</taxon>
        <taxon>Bacillati</taxon>
        <taxon>Actinomycetota</taxon>
        <taxon>Actinomycetes</taxon>
        <taxon>Kitasatosporales</taxon>
        <taxon>Streptomycetaceae</taxon>
        <taxon>Streptomyces</taxon>
    </lineage>
</organism>
<comment type="caution">
    <text evidence="2">The sequence shown here is derived from an EMBL/GenBank/DDBJ whole genome shotgun (WGS) entry which is preliminary data.</text>
</comment>
<sequence>MPPHHPEATITTATVQDLHLTRTWAEAEGWNPGLADLQPFLATDPHGFLIARRPDDPTPVSSISVVRYGTDHAFLGLYLTRPDVRGQGYGIQTWNAGMSRLTGRNVGLDGVVAQQPNYRKSGFTSAWTNTRYEGVVPTDPTPTPPGVTLTDATTLPFALLAAYDRRFFPTARDTFLASWLTAPHRTSLAALQDGHLVGLAVRRTCTTASRIGPFYADTPAIATTLLTHLAQNTPIALDIPDTNPAALTLATELTLTPTFETSRMYTGTPPRIDHPALYGISTLELG</sequence>
<accession>A0A918WSF5</accession>
<protein>
    <submittedName>
        <fullName evidence="2">Acetyltransferase</fullName>
    </submittedName>
</protein>
<dbReference type="Gene3D" id="3.40.630.30">
    <property type="match status" value="1"/>
</dbReference>
<dbReference type="RefSeq" id="WP_189820885.1">
    <property type="nucleotide sequence ID" value="NZ_BMVC01000001.1"/>
</dbReference>
<dbReference type="GO" id="GO:0016747">
    <property type="term" value="F:acyltransferase activity, transferring groups other than amino-acyl groups"/>
    <property type="evidence" value="ECO:0007669"/>
    <property type="project" value="InterPro"/>
</dbReference>
<dbReference type="InterPro" id="IPR052729">
    <property type="entry name" value="Acyl/Acetyltrans_Enzymes"/>
</dbReference>
<name>A0A918WSF5_9ACTN</name>
<dbReference type="PANTHER" id="PTHR47237:SF1">
    <property type="entry name" value="SLL0310 PROTEIN"/>
    <property type="match status" value="1"/>
</dbReference>
<dbReference type="Proteomes" id="UP000638353">
    <property type="component" value="Unassembled WGS sequence"/>
</dbReference>
<reference evidence="2" key="1">
    <citation type="journal article" date="2014" name="Int. J. Syst. Evol. Microbiol.">
        <title>Complete genome sequence of Corynebacterium casei LMG S-19264T (=DSM 44701T), isolated from a smear-ripened cheese.</title>
        <authorList>
            <consortium name="US DOE Joint Genome Institute (JGI-PGF)"/>
            <person name="Walter F."/>
            <person name="Albersmeier A."/>
            <person name="Kalinowski J."/>
            <person name="Ruckert C."/>
        </authorList>
    </citation>
    <scope>NUCLEOTIDE SEQUENCE</scope>
    <source>
        <strain evidence="2">JCM 4637</strain>
    </source>
</reference>
<dbReference type="SUPFAM" id="SSF55729">
    <property type="entry name" value="Acyl-CoA N-acyltransferases (Nat)"/>
    <property type="match status" value="1"/>
</dbReference>